<sequence>MKKFYIILAISIFLTSCQRKVSEEGKVAQREFSADSLKKYNFKLLHTDYEFEFSNRQFKIDFYKFSDTIKLSNVEENEIARIFFENYIDTLKGDNFVSEAEKPVIMPSFGDSFYIYQNGAKKSFFRILNGEYKSLDNLNQHEKNILFFRNDLMSVLKKNPDFKRCVDTLKAVKKYDKRLFL</sequence>
<dbReference type="Proteomes" id="UP000556700">
    <property type="component" value="Unassembled WGS sequence"/>
</dbReference>
<evidence type="ECO:0008006" key="3">
    <source>
        <dbReference type="Google" id="ProtNLM"/>
    </source>
</evidence>
<dbReference type="AlphaFoldDB" id="A0A6V6ZG99"/>
<dbReference type="PROSITE" id="PS51257">
    <property type="entry name" value="PROKAR_LIPOPROTEIN"/>
    <property type="match status" value="1"/>
</dbReference>
<protein>
    <recommendedName>
        <fullName evidence="3">Lipoprotein</fullName>
    </recommendedName>
</protein>
<evidence type="ECO:0000313" key="1">
    <source>
        <dbReference type="EMBL" id="CAD0009972.1"/>
    </source>
</evidence>
<organism evidence="1 2">
    <name type="scientific">Flavobacterium chungangense</name>
    <dbReference type="NCBI Taxonomy" id="554283"/>
    <lineage>
        <taxon>Bacteria</taxon>
        <taxon>Pseudomonadati</taxon>
        <taxon>Bacteroidota</taxon>
        <taxon>Flavobacteriia</taxon>
        <taxon>Flavobacteriales</taxon>
        <taxon>Flavobacteriaceae</taxon>
        <taxon>Flavobacterium</taxon>
    </lineage>
</organism>
<dbReference type="EMBL" id="CAIJDO010000356">
    <property type="protein sequence ID" value="CAD0009972.1"/>
    <property type="molecule type" value="Genomic_DNA"/>
</dbReference>
<keyword evidence="2" id="KW-1185">Reference proteome</keyword>
<accession>A0A6V6ZG99</accession>
<comment type="caution">
    <text evidence="1">The sequence shown here is derived from an EMBL/GenBank/DDBJ whole genome shotgun (WGS) entry which is preliminary data.</text>
</comment>
<name>A0A6V6ZG99_9FLAO</name>
<evidence type="ECO:0000313" key="2">
    <source>
        <dbReference type="Proteomes" id="UP000556700"/>
    </source>
</evidence>
<dbReference type="RefSeq" id="WP_157505830.1">
    <property type="nucleotide sequence ID" value="NZ_CAIJDO010000356.1"/>
</dbReference>
<gene>
    <name evidence="1" type="ORF">FLACHUCJ7_04612</name>
</gene>
<reference evidence="1 2" key="1">
    <citation type="submission" date="2020-06" db="EMBL/GenBank/DDBJ databases">
        <authorList>
            <person name="Criscuolo A."/>
        </authorList>
    </citation>
    <scope>NUCLEOTIDE SEQUENCE [LARGE SCALE GENOMIC DNA]</scope>
    <source>
        <strain evidence="2">CIP 110025</strain>
    </source>
</reference>
<proteinExistence type="predicted"/>